<proteinExistence type="predicted"/>
<dbReference type="Pfam" id="PF03108">
    <property type="entry name" value="DBD_Tnp_Mut"/>
    <property type="match status" value="1"/>
</dbReference>
<accession>A0A8S9HJ07</accession>
<reference evidence="3" key="1">
    <citation type="submission" date="2019-12" db="EMBL/GenBank/DDBJ databases">
        <title>Genome sequencing and annotation of Brassica cretica.</title>
        <authorList>
            <person name="Studholme D.J."/>
            <person name="Sarris P.F."/>
        </authorList>
    </citation>
    <scope>NUCLEOTIDE SEQUENCE</scope>
    <source>
        <strain evidence="3">PFS-001/15</strain>
        <tissue evidence="3">Leaf</tissue>
    </source>
</reference>
<name>A0A8S9HJ07_BRACR</name>
<dbReference type="Proteomes" id="UP000712281">
    <property type="component" value="Unassembled WGS sequence"/>
</dbReference>
<evidence type="ECO:0000256" key="1">
    <source>
        <dbReference type="SAM" id="MobiDB-lite"/>
    </source>
</evidence>
<dbReference type="InterPro" id="IPR004332">
    <property type="entry name" value="Transposase_MuDR"/>
</dbReference>
<protein>
    <recommendedName>
        <fullName evidence="2">Transposase MuDR plant domain-containing protein</fullName>
    </recommendedName>
</protein>
<dbReference type="EMBL" id="QGKW02001940">
    <property type="protein sequence ID" value="KAF2557100.1"/>
    <property type="molecule type" value="Genomic_DNA"/>
</dbReference>
<evidence type="ECO:0000313" key="3">
    <source>
        <dbReference type="EMBL" id="KAF2557100.1"/>
    </source>
</evidence>
<evidence type="ECO:0000313" key="4">
    <source>
        <dbReference type="Proteomes" id="UP000712281"/>
    </source>
</evidence>
<dbReference type="AlphaFoldDB" id="A0A8S9HJ07"/>
<evidence type="ECO:0000259" key="2">
    <source>
        <dbReference type="Pfam" id="PF03108"/>
    </source>
</evidence>
<gene>
    <name evidence="3" type="ORF">F2Q68_00014851</name>
</gene>
<organism evidence="3 4">
    <name type="scientific">Brassica cretica</name>
    <name type="common">Mustard</name>
    <dbReference type="NCBI Taxonomy" id="69181"/>
    <lineage>
        <taxon>Eukaryota</taxon>
        <taxon>Viridiplantae</taxon>
        <taxon>Streptophyta</taxon>
        <taxon>Embryophyta</taxon>
        <taxon>Tracheophyta</taxon>
        <taxon>Spermatophyta</taxon>
        <taxon>Magnoliopsida</taxon>
        <taxon>eudicotyledons</taxon>
        <taxon>Gunneridae</taxon>
        <taxon>Pentapetalae</taxon>
        <taxon>rosids</taxon>
        <taxon>malvids</taxon>
        <taxon>Brassicales</taxon>
        <taxon>Brassicaceae</taxon>
        <taxon>Brassiceae</taxon>
        <taxon>Brassica</taxon>
    </lineage>
</organism>
<comment type="caution">
    <text evidence="3">The sequence shown here is derived from an EMBL/GenBank/DDBJ whole genome shotgun (WGS) entry which is preliminary data.</text>
</comment>
<feature type="domain" description="Transposase MuDR plant" evidence="2">
    <location>
        <begin position="213"/>
        <end position="276"/>
    </location>
</feature>
<sequence length="373" mass="41937">MAVRMDFVNLALCVTYGSQCVGHYRTIRREEFGLTEDGTDVFPPKPKPWRGFPIGGYLQVSEERLRTICSKEHMDEIRRTAVRLSRSEITHPLTDIDAIPSESDSSDEMEVFTPDADGMIRLEELGTQQPEGAILTLAITATNAENARSGGSSNKGKGMMTEQPLKRKLYLDFESGSGSGNEEIDVGNGQQPDFEADEFGIQDVEAVLPNNHLFVGQVFVDRDAFKVHMSLYALANKYNYFVRRSEPGKVVLECSGVNCAWRVYAAKIPGCPRFEIKTLESHHRHSVESKVGVFYSNAYWAFAYSESINPVDQSRISAMKFGVEGEDGHLLPPATRRPPGRPRKSRIPSDDWFFQAPQDLHQMWWNGQQQGHL</sequence>
<feature type="region of interest" description="Disordered" evidence="1">
    <location>
        <begin position="327"/>
        <end position="348"/>
    </location>
</feature>